<dbReference type="Gene3D" id="2.170.130.10">
    <property type="entry name" value="TonB-dependent receptor, plug domain"/>
    <property type="match status" value="1"/>
</dbReference>
<dbReference type="EMBL" id="AUZX01013424">
    <property type="protein sequence ID" value="EQD35596.1"/>
    <property type="molecule type" value="Genomic_DNA"/>
</dbReference>
<reference evidence="2" key="1">
    <citation type="submission" date="2013-08" db="EMBL/GenBank/DDBJ databases">
        <authorList>
            <person name="Mendez C."/>
            <person name="Richter M."/>
            <person name="Ferrer M."/>
            <person name="Sanchez J."/>
        </authorList>
    </citation>
    <scope>NUCLEOTIDE SEQUENCE</scope>
</reference>
<dbReference type="InterPro" id="IPR037066">
    <property type="entry name" value="Plug_dom_sf"/>
</dbReference>
<dbReference type="InterPro" id="IPR039426">
    <property type="entry name" value="TonB-dep_rcpt-like"/>
</dbReference>
<protein>
    <submittedName>
        <fullName evidence="2">TonB-dependent receptor</fullName>
    </submittedName>
</protein>
<keyword evidence="2" id="KW-0675">Receptor</keyword>
<dbReference type="SUPFAM" id="SSF56935">
    <property type="entry name" value="Porins"/>
    <property type="match status" value="1"/>
</dbReference>
<feature type="domain" description="TonB-dependent receptor plug" evidence="1">
    <location>
        <begin position="25"/>
        <end position="142"/>
    </location>
</feature>
<reference evidence="2" key="2">
    <citation type="journal article" date="2014" name="ISME J.">
        <title>Microbial stratification in low pH oxic and suboxic macroscopic growths along an acid mine drainage.</title>
        <authorList>
            <person name="Mendez-Garcia C."/>
            <person name="Mesa V."/>
            <person name="Sprenger R.R."/>
            <person name="Richter M."/>
            <person name="Diez M.S."/>
            <person name="Solano J."/>
            <person name="Bargiela R."/>
            <person name="Golyshina O.V."/>
            <person name="Manteca A."/>
            <person name="Ramos J.L."/>
            <person name="Gallego J.R."/>
            <person name="Llorente I."/>
            <person name="Martins Dos Santos V.A."/>
            <person name="Jensen O.N."/>
            <person name="Pelaez A.I."/>
            <person name="Sanchez J."/>
            <person name="Ferrer M."/>
        </authorList>
    </citation>
    <scope>NUCLEOTIDE SEQUENCE</scope>
</reference>
<evidence type="ECO:0000313" key="2">
    <source>
        <dbReference type="EMBL" id="EQD35596.1"/>
    </source>
</evidence>
<dbReference type="AlphaFoldDB" id="T0YJK1"/>
<evidence type="ECO:0000259" key="1">
    <source>
        <dbReference type="Pfam" id="PF07715"/>
    </source>
</evidence>
<organism evidence="2">
    <name type="scientific">mine drainage metagenome</name>
    <dbReference type="NCBI Taxonomy" id="410659"/>
    <lineage>
        <taxon>unclassified sequences</taxon>
        <taxon>metagenomes</taxon>
        <taxon>ecological metagenomes</taxon>
    </lineage>
</organism>
<gene>
    <name evidence="2" type="ORF">B1A_18208</name>
</gene>
<dbReference type="Pfam" id="PF07715">
    <property type="entry name" value="Plug"/>
    <property type="match status" value="1"/>
</dbReference>
<dbReference type="InterPro" id="IPR012910">
    <property type="entry name" value="Plug_dom"/>
</dbReference>
<name>T0YJK1_9ZZZZ</name>
<dbReference type="PANTHER" id="PTHR47234">
    <property type="match status" value="1"/>
</dbReference>
<comment type="caution">
    <text evidence="2">The sequence shown here is derived from an EMBL/GenBank/DDBJ whole genome shotgun (WGS) entry which is preliminary data.</text>
</comment>
<sequence length="213" mass="21981">MPATPVTLQTVTVTGTRIVGAPPTSPVIDISQKQMIEAGQTNLGEVVRSIPENFSGGQNPGIALGAEADGIVNQNLSGGSALDLRGLGPDATLTLLNGHRLSFDGFGQAVDISQIPLAAVDRIEIVTDGASAIYGSDAVAGVANVILKPDYNGISTTVRFGGATAGGDFQRQYSLVGGRRWGSGGFIATLNSESDTAITGQQRSYTRYLPTPY</sequence>
<proteinExistence type="predicted"/>
<accession>T0YJK1</accession>
<dbReference type="PROSITE" id="PS52016">
    <property type="entry name" value="TONB_DEPENDENT_REC_3"/>
    <property type="match status" value="1"/>
</dbReference>
<dbReference type="PANTHER" id="PTHR47234:SF1">
    <property type="entry name" value="TONB-DEPENDENT RECEPTOR"/>
    <property type="match status" value="1"/>
</dbReference>